<dbReference type="Pfam" id="PF00005">
    <property type="entry name" value="ABC_tran"/>
    <property type="match status" value="1"/>
</dbReference>
<dbReference type="EMBL" id="JARYZI010000006">
    <property type="protein sequence ID" value="MDH8678645.1"/>
    <property type="molecule type" value="Genomic_DNA"/>
</dbReference>
<dbReference type="Pfam" id="PF00664">
    <property type="entry name" value="ABC_membrane"/>
    <property type="match status" value="1"/>
</dbReference>
<dbReference type="CDD" id="cd18541">
    <property type="entry name" value="ABC_6TM_TmrB_like"/>
    <property type="match status" value="1"/>
</dbReference>
<proteinExistence type="predicted"/>
<feature type="transmembrane region" description="Helical" evidence="7">
    <location>
        <begin position="59"/>
        <end position="77"/>
    </location>
</feature>
<dbReference type="Gene3D" id="1.20.1560.10">
    <property type="entry name" value="ABC transporter type 1, transmembrane domain"/>
    <property type="match status" value="1"/>
</dbReference>
<feature type="transmembrane region" description="Helical" evidence="7">
    <location>
        <begin position="135"/>
        <end position="154"/>
    </location>
</feature>
<dbReference type="PROSITE" id="PS00211">
    <property type="entry name" value="ABC_TRANSPORTER_1"/>
    <property type="match status" value="1"/>
</dbReference>
<dbReference type="PROSITE" id="PS50929">
    <property type="entry name" value="ABC_TM1F"/>
    <property type="match status" value="1"/>
</dbReference>
<name>A0ABT6NDZ3_9FIRM</name>
<comment type="subcellular location">
    <subcellularLocation>
        <location evidence="1">Cell membrane</location>
        <topology evidence="1">Multi-pass membrane protein</topology>
    </subcellularLocation>
</comment>
<dbReference type="InterPro" id="IPR011527">
    <property type="entry name" value="ABC1_TM_dom"/>
</dbReference>
<dbReference type="SUPFAM" id="SSF90123">
    <property type="entry name" value="ABC transporter transmembrane region"/>
    <property type="match status" value="1"/>
</dbReference>
<comment type="caution">
    <text evidence="10">The sequence shown here is derived from an EMBL/GenBank/DDBJ whole genome shotgun (WGS) entry which is preliminary data.</text>
</comment>
<feature type="domain" description="ABC transporter" evidence="8">
    <location>
        <begin position="340"/>
        <end position="575"/>
    </location>
</feature>
<reference evidence="10 11" key="1">
    <citation type="submission" date="2023-04" db="EMBL/GenBank/DDBJ databases">
        <title>Fusibacter bizertensis strain WBS, isolated from littoral bottom sediments of the Arctic seas - biochemical and genomic analysis.</title>
        <authorList>
            <person name="Brioukhanov A.L."/>
        </authorList>
    </citation>
    <scope>NUCLEOTIDE SEQUENCE [LARGE SCALE GENOMIC DNA]</scope>
    <source>
        <strain evidence="10 11">WBS</strain>
    </source>
</reference>
<dbReference type="InterPro" id="IPR003593">
    <property type="entry name" value="AAA+_ATPase"/>
</dbReference>
<dbReference type="SUPFAM" id="SSF52540">
    <property type="entry name" value="P-loop containing nucleoside triphosphate hydrolases"/>
    <property type="match status" value="1"/>
</dbReference>
<organism evidence="10 11">
    <name type="scientific">Fusibacter bizertensis</name>
    <dbReference type="NCBI Taxonomy" id="1488331"/>
    <lineage>
        <taxon>Bacteria</taxon>
        <taxon>Bacillati</taxon>
        <taxon>Bacillota</taxon>
        <taxon>Clostridia</taxon>
        <taxon>Eubacteriales</taxon>
        <taxon>Eubacteriales Family XII. Incertae Sedis</taxon>
        <taxon>Fusibacter</taxon>
    </lineage>
</organism>
<feature type="domain" description="ABC transmembrane type-1" evidence="9">
    <location>
        <begin position="19"/>
        <end position="303"/>
    </location>
</feature>
<feature type="transmembrane region" description="Helical" evidence="7">
    <location>
        <begin position="15"/>
        <end position="39"/>
    </location>
</feature>
<dbReference type="InterPro" id="IPR017871">
    <property type="entry name" value="ABC_transporter-like_CS"/>
</dbReference>
<feature type="transmembrane region" description="Helical" evidence="7">
    <location>
        <begin position="277"/>
        <end position="301"/>
    </location>
</feature>
<keyword evidence="5 7" id="KW-1133">Transmembrane helix</keyword>
<dbReference type="PROSITE" id="PS50893">
    <property type="entry name" value="ABC_TRANSPORTER_2"/>
    <property type="match status" value="1"/>
</dbReference>
<evidence type="ECO:0000256" key="1">
    <source>
        <dbReference type="ARBA" id="ARBA00004651"/>
    </source>
</evidence>
<dbReference type="Proteomes" id="UP001158045">
    <property type="component" value="Unassembled WGS sequence"/>
</dbReference>
<dbReference type="InterPro" id="IPR003439">
    <property type="entry name" value="ABC_transporter-like_ATP-bd"/>
</dbReference>
<keyword evidence="11" id="KW-1185">Reference proteome</keyword>
<dbReference type="PANTHER" id="PTHR43394:SF1">
    <property type="entry name" value="ATP-BINDING CASSETTE SUB-FAMILY B MEMBER 10, MITOCHONDRIAL"/>
    <property type="match status" value="1"/>
</dbReference>
<evidence type="ECO:0000256" key="6">
    <source>
        <dbReference type="ARBA" id="ARBA00023136"/>
    </source>
</evidence>
<evidence type="ECO:0000313" key="11">
    <source>
        <dbReference type="Proteomes" id="UP001158045"/>
    </source>
</evidence>
<dbReference type="GO" id="GO:0005524">
    <property type="term" value="F:ATP binding"/>
    <property type="evidence" value="ECO:0007669"/>
    <property type="project" value="UniProtKB-KW"/>
</dbReference>
<evidence type="ECO:0000259" key="9">
    <source>
        <dbReference type="PROSITE" id="PS50929"/>
    </source>
</evidence>
<feature type="transmembrane region" description="Helical" evidence="7">
    <location>
        <begin position="160"/>
        <end position="178"/>
    </location>
</feature>
<dbReference type="InterPro" id="IPR027417">
    <property type="entry name" value="P-loop_NTPase"/>
</dbReference>
<dbReference type="SMART" id="SM00382">
    <property type="entry name" value="AAA"/>
    <property type="match status" value="1"/>
</dbReference>
<dbReference type="InterPro" id="IPR036640">
    <property type="entry name" value="ABC1_TM_sf"/>
</dbReference>
<protein>
    <submittedName>
        <fullName evidence="10">ABC transporter ATP-binding protein</fullName>
    </submittedName>
</protein>
<dbReference type="InterPro" id="IPR039421">
    <property type="entry name" value="Type_1_exporter"/>
</dbReference>
<keyword evidence="3" id="KW-0547">Nucleotide-binding</keyword>
<keyword evidence="2 7" id="KW-0812">Transmembrane</keyword>
<dbReference type="Gene3D" id="3.40.50.300">
    <property type="entry name" value="P-loop containing nucleotide triphosphate hydrolases"/>
    <property type="match status" value="1"/>
</dbReference>
<evidence type="ECO:0000256" key="2">
    <source>
        <dbReference type="ARBA" id="ARBA00022692"/>
    </source>
</evidence>
<accession>A0ABT6NDZ3</accession>
<evidence type="ECO:0000256" key="7">
    <source>
        <dbReference type="SAM" id="Phobius"/>
    </source>
</evidence>
<dbReference type="PANTHER" id="PTHR43394">
    <property type="entry name" value="ATP-DEPENDENT PERMEASE MDL1, MITOCHONDRIAL"/>
    <property type="match status" value="1"/>
</dbReference>
<keyword evidence="4 10" id="KW-0067">ATP-binding</keyword>
<evidence type="ECO:0000256" key="5">
    <source>
        <dbReference type="ARBA" id="ARBA00022989"/>
    </source>
</evidence>
<sequence>MNDFRYVSGFLKKHIWKYVFGIMLLMIIDALQLITPLLIGNFTDALKTGTLDAPTILKLIVYILAIAIGVAIGRYGWRMTIVTTAKKLEYWLRNTVFEHLEKMSLNYFNHHKTGDLMAHCTNDISSIRNAFGGGVIMLVDALFMGLMTIAIMMVRIDLKLTLIALIPMPLIAFFIIILGKKVRQRFKEVQEAFSDLTDVAQENFSGVRIIKSFVQEAPSLKHFNEKNQNNFNKNIKLAKLFGMVNPMVGFIAMLSTLIAMIYGGGLVIDGAISIGDFVAFLTYVGMLAWPMMALGFVYNQLQRGQVSLRRINTILDTPPEIFDEDVIDALNESFALRPKLEVKDMTFTYPGSESPVLKNISFNLGEGETLAIVGKTGSGKTTLVNLLLKLYQVPDGTILIGDQDINRIPVKKLRHMMGYVPQDNFLFSKTVLYNVGFGTEGINETEGTKYTKIAQIHSEIKEFPKGYATELGERGVNMSGGQKQRVSIARALSKKPEIIILDDSLSAVDTKTEESILTHLKETLVDTTSILIAHRISTIKHASQIIVLEDGEIVERGRHEELLSKDGIYADMYRKQLLEEKISEA</sequence>
<feature type="transmembrane region" description="Helical" evidence="7">
    <location>
        <begin position="240"/>
        <end position="265"/>
    </location>
</feature>
<evidence type="ECO:0000313" key="10">
    <source>
        <dbReference type="EMBL" id="MDH8678645.1"/>
    </source>
</evidence>
<gene>
    <name evidence="10" type="ORF">QE109_10830</name>
</gene>
<dbReference type="RefSeq" id="WP_281094496.1">
    <property type="nucleotide sequence ID" value="NZ_JARYZI010000006.1"/>
</dbReference>
<evidence type="ECO:0000259" key="8">
    <source>
        <dbReference type="PROSITE" id="PS50893"/>
    </source>
</evidence>
<keyword evidence="6 7" id="KW-0472">Membrane</keyword>
<evidence type="ECO:0000256" key="4">
    <source>
        <dbReference type="ARBA" id="ARBA00022840"/>
    </source>
</evidence>
<evidence type="ECO:0000256" key="3">
    <source>
        <dbReference type="ARBA" id="ARBA00022741"/>
    </source>
</evidence>